<dbReference type="PROSITE" id="PS50096">
    <property type="entry name" value="IQ"/>
    <property type="match status" value="1"/>
</dbReference>
<proteinExistence type="predicted"/>
<dbReference type="PaxDb" id="2903-EOD34590"/>
<sequence length="506" mass="55128">MGCASSAEKVVVLDDLAAVRTASGRAPCGKFLSADDYNRASACWTLRQDFSLDTFAGHLERVVRLQSIFRGYAIRKRVRIDQNVFKLLRQAEASWAGPHAAVRPPVCRPGDLERVIGLRHRHANGEALPGIFNPYAKASAGPWARASFHVHTSDGEILRADKPTEQILRDCAGYNLVGLVANAHNAVVDADLEQRGATLGMHVLAGAELLFESGLGPHFGFFPQHPELAMAYHPTMGTPIDLPKAESCPKERLFAAELTGVHFHEVANGYVRLAAPEPVGGYSWRSDGQWDALLSSGCLVWGMGSGDSYQGIRSGILGHDNLGEYVQTGVGLAYNVLCVAPDASLDTMLHAVRSGCFYFSTGPTIDRIEVEGTRITVAAAGAHKIVATTDDGAFLTQEYGASLSFDPWDLLARRDAGTRDATYVRVTVSEAVYEPPTQAGAVQRSRIEFAWTQPFWLSLDGFSLARDRRRHLLDAAAPGHAASLRKNYRDRFDETFRARFAMVDCA</sequence>
<reference evidence="2" key="1">
    <citation type="journal article" date="2013" name="Nature">
        <title>Pan genome of the phytoplankton Emiliania underpins its global distribution.</title>
        <authorList>
            <person name="Read B.A."/>
            <person name="Kegel J."/>
            <person name="Klute M.J."/>
            <person name="Kuo A."/>
            <person name="Lefebvre S.C."/>
            <person name="Maumus F."/>
            <person name="Mayer C."/>
            <person name="Miller J."/>
            <person name="Monier A."/>
            <person name="Salamov A."/>
            <person name="Young J."/>
            <person name="Aguilar M."/>
            <person name="Claverie J.M."/>
            <person name="Frickenhaus S."/>
            <person name="Gonzalez K."/>
            <person name="Herman E.K."/>
            <person name="Lin Y.C."/>
            <person name="Napier J."/>
            <person name="Ogata H."/>
            <person name="Sarno A.F."/>
            <person name="Shmutz J."/>
            <person name="Schroeder D."/>
            <person name="de Vargas C."/>
            <person name="Verret F."/>
            <person name="von Dassow P."/>
            <person name="Valentin K."/>
            <person name="Van de Peer Y."/>
            <person name="Wheeler G."/>
            <person name="Dacks J.B."/>
            <person name="Delwiche C.F."/>
            <person name="Dyhrman S.T."/>
            <person name="Glockner G."/>
            <person name="John U."/>
            <person name="Richards T."/>
            <person name="Worden A.Z."/>
            <person name="Zhang X."/>
            <person name="Grigoriev I.V."/>
            <person name="Allen A.E."/>
            <person name="Bidle K."/>
            <person name="Borodovsky M."/>
            <person name="Bowler C."/>
            <person name="Brownlee C."/>
            <person name="Cock J.M."/>
            <person name="Elias M."/>
            <person name="Gladyshev V.N."/>
            <person name="Groth M."/>
            <person name="Guda C."/>
            <person name="Hadaegh A."/>
            <person name="Iglesias-Rodriguez M.D."/>
            <person name="Jenkins J."/>
            <person name="Jones B.M."/>
            <person name="Lawson T."/>
            <person name="Leese F."/>
            <person name="Lindquist E."/>
            <person name="Lobanov A."/>
            <person name="Lomsadze A."/>
            <person name="Malik S.B."/>
            <person name="Marsh M.E."/>
            <person name="Mackinder L."/>
            <person name="Mock T."/>
            <person name="Mueller-Roeber B."/>
            <person name="Pagarete A."/>
            <person name="Parker M."/>
            <person name="Probert I."/>
            <person name="Quesneville H."/>
            <person name="Raines C."/>
            <person name="Rensing S.A."/>
            <person name="Riano-Pachon D.M."/>
            <person name="Richier S."/>
            <person name="Rokitta S."/>
            <person name="Shiraiwa Y."/>
            <person name="Soanes D.M."/>
            <person name="van der Giezen M."/>
            <person name="Wahlund T.M."/>
            <person name="Williams B."/>
            <person name="Wilson W."/>
            <person name="Wolfe G."/>
            <person name="Wurch L.L."/>
        </authorList>
    </citation>
    <scope>NUCLEOTIDE SEQUENCE</scope>
</reference>
<keyword evidence="2" id="KW-1185">Reference proteome</keyword>
<dbReference type="RefSeq" id="XP_005787019.1">
    <property type="nucleotide sequence ID" value="XM_005786962.1"/>
</dbReference>
<evidence type="ECO:0000313" key="2">
    <source>
        <dbReference type="Proteomes" id="UP000013827"/>
    </source>
</evidence>
<dbReference type="EnsemblProtists" id="EOD34590">
    <property type="protein sequence ID" value="EOD34590"/>
    <property type="gene ID" value="EMIHUDRAFT_228583"/>
</dbReference>
<evidence type="ECO:0000313" key="1">
    <source>
        <dbReference type="EnsemblProtists" id="EOD34590"/>
    </source>
</evidence>
<dbReference type="GeneID" id="17279860"/>
<dbReference type="HOGENOM" id="CLU_539108_0_0_1"/>
<protein>
    <submittedName>
        <fullName evidence="1">Uncharacterized protein</fullName>
    </submittedName>
</protein>
<dbReference type="AlphaFoldDB" id="A0A0D3KFQ5"/>
<dbReference type="KEGG" id="ehx:EMIHUDRAFT_228583"/>
<reference evidence="1" key="2">
    <citation type="submission" date="2024-10" db="UniProtKB">
        <authorList>
            <consortium name="EnsemblProtists"/>
        </authorList>
    </citation>
    <scope>IDENTIFICATION</scope>
</reference>
<accession>A0A0D3KFQ5</accession>
<name>A0A0D3KFQ5_EMIH1</name>
<dbReference type="Proteomes" id="UP000013827">
    <property type="component" value="Unassembled WGS sequence"/>
</dbReference>
<organism evidence="1 2">
    <name type="scientific">Emiliania huxleyi (strain CCMP1516)</name>
    <dbReference type="NCBI Taxonomy" id="280463"/>
    <lineage>
        <taxon>Eukaryota</taxon>
        <taxon>Haptista</taxon>
        <taxon>Haptophyta</taxon>
        <taxon>Prymnesiophyceae</taxon>
        <taxon>Isochrysidales</taxon>
        <taxon>Noelaerhabdaceae</taxon>
        <taxon>Emiliania</taxon>
    </lineage>
</organism>